<sequence>MAVPASVLPLLVTHMKVFAESGADGRVFVGAKKATPRRNHYNRLWHKACADAGVKGLRFHDLRHTGNTLASRTNAGTQELMARLRHSTARAALIHQHADHDREREIADAVDDMIVKAFKRGSGRNGHAEGADG</sequence>
<proteinExistence type="predicted"/>
<dbReference type="RefSeq" id="WP_381810232.1">
    <property type="nucleotide sequence ID" value="NZ_JBHYTS010000072.1"/>
</dbReference>
<dbReference type="Gene3D" id="1.10.443.10">
    <property type="entry name" value="Intergrase catalytic core"/>
    <property type="match status" value="1"/>
</dbReference>
<organism evidence="2 3">
    <name type="scientific">Streptomyces anandii</name>
    <dbReference type="NCBI Taxonomy" id="285454"/>
    <lineage>
        <taxon>Bacteria</taxon>
        <taxon>Bacillati</taxon>
        <taxon>Actinomycetota</taxon>
        <taxon>Actinomycetes</taxon>
        <taxon>Kitasatosporales</taxon>
        <taxon>Streptomycetaceae</taxon>
        <taxon>Streptomyces</taxon>
    </lineage>
</organism>
<dbReference type="Proteomes" id="UP001599756">
    <property type="component" value="Unassembled WGS sequence"/>
</dbReference>
<dbReference type="InterPro" id="IPR011010">
    <property type="entry name" value="DNA_brk_join_enz"/>
</dbReference>
<evidence type="ECO:0000256" key="1">
    <source>
        <dbReference type="ARBA" id="ARBA00023172"/>
    </source>
</evidence>
<evidence type="ECO:0000313" key="3">
    <source>
        <dbReference type="Proteomes" id="UP001599756"/>
    </source>
</evidence>
<evidence type="ECO:0000313" key="2">
    <source>
        <dbReference type="EMBL" id="MFE1754953.1"/>
    </source>
</evidence>
<comment type="caution">
    <text evidence="2">The sequence shown here is derived from an EMBL/GenBank/DDBJ whole genome shotgun (WGS) entry which is preliminary data.</text>
</comment>
<keyword evidence="3" id="KW-1185">Reference proteome</keyword>
<gene>
    <name evidence="2" type="ORF">ACFW88_31170</name>
</gene>
<dbReference type="EMBL" id="JBHYTS010000072">
    <property type="protein sequence ID" value="MFE1754953.1"/>
    <property type="molecule type" value="Genomic_DNA"/>
</dbReference>
<name>A0ABW6HEQ4_9ACTN</name>
<reference evidence="2 3" key="1">
    <citation type="submission" date="2024-09" db="EMBL/GenBank/DDBJ databases">
        <title>The Natural Products Discovery Center: Release of the First 8490 Sequenced Strains for Exploring Actinobacteria Biosynthetic Diversity.</title>
        <authorList>
            <person name="Kalkreuter E."/>
            <person name="Kautsar S.A."/>
            <person name="Yang D."/>
            <person name="Bader C.D."/>
            <person name="Teijaro C.N."/>
            <person name="Fluegel L."/>
            <person name="Davis C.M."/>
            <person name="Simpson J.R."/>
            <person name="Lauterbach L."/>
            <person name="Steele A.D."/>
            <person name="Gui C."/>
            <person name="Meng S."/>
            <person name="Li G."/>
            <person name="Viehrig K."/>
            <person name="Ye F."/>
            <person name="Su P."/>
            <person name="Kiefer A.F."/>
            <person name="Nichols A."/>
            <person name="Cepeda A.J."/>
            <person name="Yan W."/>
            <person name="Fan B."/>
            <person name="Jiang Y."/>
            <person name="Adhikari A."/>
            <person name="Zheng C.-J."/>
            <person name="Schuster L."/>
            <person name="Cowan T.M."/>
            <person name="Smanski M.J."/>
            <person name="Chevrette M.G."/>
            <person name="De Carvalho L.P.S."/>
            <person name="Shen B."/>
        </authorList>
    </citation>
    <scope>NUCLEOTIDE SEQUENCE [LARGE SCALE GENOMIC DNA]</scope>
    <source>
        <strain evidence="2 3">NPDC059500</strain>
    </source>
</reference>
<keyword evidence="1" id="KW-0233">DNA recombination</keyword>
<dbReference type="SUPFAM" id="SSF56349">
    <property type="entry name" value="DNA breaking-rejoining enzymes"/>
    <property type="match status" value="1"/>
</dbReference>
<accession>A0ABW6HEQ4</accession>
<protein>
    <submittedName>
        <fullName evidence="2">Integrase</fullName>
    </submittedName>
</protein>
<dbReference type="InterPro" id="IPR013762">
    <property type="entry name" value="Integrase-like_cat_sf"/>
</dbReference>